<accession>A0A411HF21</accession>
<organism evidence="3 4">
    <name type="scientific">Pseudolysobacter antarcticus</name>
    <dbReference type="NCBI Taxonomy" id="2511995"/>
    <lineage>
        <taxon>Bacteria</taxon>
        <taxon>Pseudomonadati</taxon>
        <taxon>Pseudomonadota</taxon>
        <taxon>Gammaproteobacteria</taxon>
        <taxon>Lysobacterales</taxon>
        <taxon>Rhodanobacteraceae</taxon>
        <taxon>Pseudolysobacter</taxon>
    </lineage>
</organism>
<keyword evidence="1" id="KW-0472">Membrane</keyword>
<dbReference type="PROSITE" id="PS50206">
    <property type="entry name" value="RHODANESE_3"/>
    <property type="match status" value="1"/>
</dbReference>
<dbReference type="SMART" id="SM00450">
    <property type="entry name" value="RHOD"/>
    <property type="match status" value="1"/>
</dbReference>
<keyword evidence="1" id="KW-1133">Transmembrane helix</keyword>
<dbReference type="PANTHER" id="PTHR43031">
    <property type="entry name" value="FAD-DEPENDENT OXIDOREDUCTASE"/>
    <property type="match status" value="1"/>
</dbReference>
<dbReference type="OrthoDB" id="9808735at2"/>
<evidence type="ECO:0000256" key="1">
    <source>
        <dbReference type="SAM" id="Phobius"/>
    </source>
</evidence>
<evidence type="ECO:0000259" key="2">
    <source>
        <dbReference type="PROSITE" id="PS50206"/>
    </source>
</evidence>
<dbReference type="InterPro" id="IPR036873">
    <property type="entry name" value="Rhodanese-like_dom_sf"/>
</dbReference>
<dbReference type="AlphaFoldDB" id="A0A411HF21"/>
<keyword evidence="4" id="KW-1185">Reference proteome</keyword>
<feature type="transmembrane region" description="Helical" evidence="1">
    <location>
        <begin position="12"/>
        <end position="30"/>
    </location>
</feature>
<dbReference type="InterPro" id="IPR050229">
    <property type="entry name" value="GlpE_sulfurtransferase"/>
</dbReference>
<dbReference type="RefSeq" id="WP_129831314.1">
    <property type="nucleotide sequence ID" value="NZ_CP035704.1"/>
</dbReference>
<gene>
    <name evidence="3" type="ORF">ELE36_00935</name>
</gene>
<sequence length="144" mass="15859">MTEILHHLPEFIGNHYLLVMLLVALLFILISNEVSGLFRGYKSLTPGGLTQLINRNDALLIDMSSKQDFDQGHIVGAKHVPQSQFDPESKDLVKVKELPIAMCCKTGQTSATAAARLVKAGFKNVYWLDGGLAAWRQADLPVVK</sequence>
<name>A0A411HF21_9GAMM</name>
<dbReference type="Pfam" id="PF00581">
    <property type="entry name" value="Rhodanese"/>
    <property type="match status" value="1"/>
</dbReference>
<dbReference type="CDD" id="cd00158">
    <property type="entry name" value="RHOD"/>
    <property type="match status" value="1"/>
</dbReference>
<reference evidence="3 4" key="1">
    <citation type="submission" date="2019-01" db="EMBL/GenBank/DDBJ databases">
        <title>Pseudolysobacter antarctica gen. nov., sp. nov., isolated from Fildes Peninsula, Antarctica.</title>
        <authorList>
            <person name="Wei Z."/>
            <person name="Peng F."/>
        </authorList>
    </citation>
    <scope>NUCLEOTIDE SEQUENCE [LARGE SCALE GENOMIC DNA]</scope>
    <source>
        <strain evidence="3 4">AQ6-296</strain>
    </source>
</reference>
<dbReference type="EMBL" id="CP035704">
    <property type="protein sequence ID" value="QBB69059.1"/>
    <property type="molecule type" value="Genomic_DNA"/>
</dbReference>
<dbReference type="PANTHER" id="PTHR43031:SF18">
    <property type="entry name" value="RHODANESE-RELATED SULFURTRANSFERASES"/>
    <property type="match status" value="1"/>
</dbReference>
<protein>
    <submittedName>
        <fullName evidence="3">Rhodanese-like domain-containing protein</fullName>
    </submittedName>
</protein>
<keyword evidence="1" id="KW-0812">Transmembrane</keyword>
<dbReference type="KEGG" id="xbc:ELE36_00935"/>
<dbReference type="Gene3D" id="3.40.250.10">
    <property type="entry name" value="Rhodanese-like domain"/>
    <property type="match status" value="1"/>
</dbReference>
<dbReference type="Proteomes" id="UP000291562">
    <property type="component" value="Chromosome"/>
</dbReference>
<dbReference type="SUPFAM" id="SSF52821">
    <property type="entry name" value="Rhodanese/Cell cycle control phosphatase"/>
    <property type="match status" value="1"/>
</dbReference>
<evidence type="ECO:0000313" key="4">
    <source>
        <dbReference type="Proteomes" id="UP000291562"/>
    </source>
</evidence>
<proteinExistence type="predicted"/>
<evidence type="ECO:0000313" key="3">
    <source>
        <dbReference type="EMBL" id="QBB69059.1"/>
    </source>
</evidence>
<feature type="domain" description="Rhodanese" evidence="2">
    <location>
        <begin position="54"/>
        <end position="144"/>
    </location>
</feature>
<dbReference type="InterPro" id="IPR001763">
    <property type="entry name" value="Rhodanese-like_dom"/>
</dbReference>